<accession>A0A8J6FQ09</accession>
<evidence type="ECO:0000313" key="1">
    <source>
        <dbReference type="EMBL" id="KAG9491792.1"/>
    </source>
</evidence>
<protein>
    <submittedName>
        <fullName evidence="1">Uncharacterized protein</fullName>
    </submittedName>
</protein>
<dbReference type="Proteomes" id="UP000770717">
    <property type="component" value="Unassembled WGS sequence"/>
</dbReference>
<organism evidence="1 2">
    <name type="scientific">Eleutherodactylus coqui</name>
    <name type="common">Puerto Rican coqui</name>
    <dbReference type="NCBI Taxonomy" id="57060"/>
    <lineage>
        <taxon>Eukaryota</taxon>
        <taxon>Metazoa</taxon>
        <taxon>Chordata</taxon>
        <taxon>Craniata</taxon>
        <taxon>Vertebrata</taxon>
        <taxon>Euteleostomi</taxon>
        <taxon>Amphibia</taxon>
        <taxon>Batrachia</taxon>
        <taxon>Anura</taxon>
        <taxon>Neobatrachia</taxon>
        <taxon>Hyloidea</taxon>
        <taxon>Eleutherodactylidae</taxon>
        <taxon>Eleutherodactylinae</taxon>
        <taxon>Eleutherodactylus</taxon>
        <taxon>Eleutherodactylus</taxon>
    </lineage>
</organism>
<reference evidence="1" key="1">
    <citation type="thesis" date="2020" institute="ProQuest LLC" country="789 East Eisenhower Parkway, Ann Arbor, MI, USA">
        <title>Comparative Genomics and Chromosome Evolution.</title>
        <authorList>
            <person name="Mudd A.B."/>
        </authorList>
    </citation>
    <scope>NUCLEOTIDE SEQUENCE</scope>
    <source>
        <strain evidence="1">HN-11 Male</strain>
        <tissue evidence="1">Kidney and liver</tissue>
    </source>
</reference>
<gene>
    <name evidence="1" type="ORF">GDO78_000344</name>
</gene>
<proteinExistence type="predicted"/>
<sequence length="163" mass="18224">MHAEEVLQAGSKGMVRKVVSRDSLLSREDYLPSCKVWAAFTHQFAPSLAGTGNRSACCTANIRMNAACNQDECKKYQETKSSQWHKMSLLHGLKSASDAPIPSFAARYTGIVHTGIEWRSTPMSGYTLQVYEASTVQRDLMTLPSTKRNAHYLPKTTYRLKHP</sequence>
<evidence type="ECO:0000313" key="2">
    <source>
        <dbReference type="Proteomes" id="UP000770717"/>
    </source>
</evidence>
<comment type="caution">
    <text evidence="1">The sequence shown here is derived from an EMBL/GenBank/DDBJ whole genome shotgun (WGS) entry which is preliminary data.</text>
</comment>
<dbReference type="EMBL" id="WNTK01000001">
    <property type="protein sequence ID" value="KAG9491792.1"/>
    <property type="molecule type" value="Genomic_DNA"/>
</dbReference>
<keyword evidence="2" id="KW-1185">Reference proteome</keyword>
<dbReference type="AlphaFoldDB" id="A0A8J6FQ09"/>
<name>A0A8J6FQ09_ELECQ</name>